<dbReference type="SMART" id="SM00028">
    <property type="entry name" value="TPR"/>
    <property type="match status" value="2"/>
</dbReference>
<feature type="repeat" description="TPR" evidence="1">
    <location>
        <begin position="41"/>
        <end position="74"/>
    </location>
</feature>
<comment type="caution">
    <text evidence="2">The sequence shown here is derived from an EMBL/GenBank/DDBJ whole genome shotgun (WGS) entry which is preliminary data.</text>
</comment>
<reference evidence="2" key="1">
    <citation type="journal article" date="2020" name="mSystems">
        <title>Genome- and Community-Level Interaction Insights into Carbon Utilization and Element Cycling Functions of Hydrothermarchaeota in Hydrothermal Sediment.</title>
        <authorList>
            <person name="Zhou Z."/>
            <person name="Liu Y."/>
            <person name="Xu W."/>
            <person name="Pan J."/>
            <person name="Luo Z.H."/>
            <person name="Li M."/>
        </authorList>
    </citation>
    <scope>NUCLEOTIDE SEQUENCE [LARGE SCALE GENOMIC DNA]</scope>
    <source>
        <strain evidence="2">SpSt-69</strain>
    </source>
</reference>
<proteinExistence type="predicted"/>
<dbReference type="AlphaFoldDB" id="A0A7V3ZZD1"/>
<dbReference type="EMBL" id="DTDJ01000053">
    <property type="protein sequence ID" value="HGL18452.1"/>
    <property type="molecule type" value="Genomic_DNA"/>
</dbReference>
<organism evidence="2">
    <name type="scientific">candidate division WOR-3 bacterium</name>
    <dbReference type="NCBI Taxonomy" id="2052148"/>
    <lineage>
        <taxon>Bacteria</taxon>
        <taxon>Bacteria division WOR-3</taxon>
    </lineage>
</organism>
<dbReference type="InterPro" id="IPR011990">
    <property type="entry name" value="TPR-like_helical_dom_sf"/>
</dbReference>
<dbReference type="InterPro" id="IPR019734">
    <property type="entry name" value="TPR_rpt"/>
</dbReference>
<protein>
    <recommendedName>
        <fullName evidence="3">Tetratricopeptide repeat protein</fullName>
    </recommendedName>
</protein>
<dbReference type="PROSITE" id="PS50005">
    <property type="entry name" value="TPR"/>
    <property type="match status" value="2"/>
</dbReference>
<gene>
    <name evidence="2" type="ORF">ENU66_09015</name>
</gene>
<dbReference type="Gene3D" id="1.25.40.10">
    <property type="entry name" value="Tetratricopeptide repeat domain"/>
    <property type="match status" value="1"/>
</dbReference>
<evidence type="ECO:0000313" key="2">
    <source>
        <dbReference type="EMBL" id="HGL18452.1"/>
    </source>
</evidence>
<accession>A0A7V3ZZD1</accession>
<keyword evidence="1" id="KW-0802">TPR repeat</keyword>
<dbReference type="Pfam" id="PF13432">
    <property type="entry name" value="TPR_16"/>
    <property type="match status" value="1"/>
</dbReference>
<evidence type="ECO:0008006" key="3">
    <source>
        <dbReference type="Google" id="ProtNLM"/>
    </source>
</evidence>
<sequence>MKDIKSRLIQRIAFRIKDFQYDDALREIKNFSRAFTGKDKERLLFLKGYLSLKAGKPEEARKIFSRLLRNSPNKSIYHFFLGLSNMELVDYKESLENFSRALSISPESAEYLKNYGWTLVMLGKKKGLSILNELFNKNFDDKDLIVKYILALLRFNEVNQAKWISELVARKYQDEELQEFLATIRDLRYYDSTFLSEKEEKVLMLIQRKSGLEPEIVDGLTALFLTLKDDVFKKILKPEPWAAALEITGRLLFGDGKVNLREICKKYNVKVEQVDRILRKIFDAGV</sequence>
<name>A0A7V3ZZD1_UNCW3</name>
<feature type="repeat" description="TPR" evidence="1">
    <location>
        <begin position="75"/>
        <end position="108"/>
    </location>
</feature>
<dbReference type="SUPFAM" id="SSF48452">
    <property type="entry name" value="TPR-like"/>
    <property type="match status" value="1"/>
</dbReference>
<evidence type="ECO:0000256" key="1">
    <source>
        <dbReference type="PROSITE-ProRule" id="PRU00339"/>
    </source>
</evidence>